<gene>
    <name evidence="1" type="ORF">FWK35_00025758</name>
</gene>
<evidence type="ECO:0000313" key="1">
    <source>
        <dbReference type="EMBL" id="KAF0759186.1"/>
    </source>
</evidence>
<evidence type="ECO:0000313" key="2">
    <source>
        <dbReference type="Proteomes" id="UP000478052"/>
    </source>
</evidence>
<accession>A0A6G0YNX8</accession>
<comment type="caution">
    <text evidence="1">The sequence shown here is derived from an EMBL/GenBank/DDBJ whole genome shotgun (WGS) entry which is preliminary data.</text>
</comment>
<organism evidence="1 2">
    <name type="scientific">Aphis craccivora</name>
    <name type="common">Cowpea aphid</name>
    <dbReference type="NCBI Taxonomy" id="307492"/>
    <lineage>
        <taxon>Eukaryota</taxon>
        <taxon>Metazoa</taxon>
        <taxon>Ecdysozoa</taxon>
        <taxon>Arthropoda</taxon>
        <taxon>Hexapoda</taxon>
        <taxon>Insecta</taxon>
        <taxon>Pterygota</taxon>
        <taxon>Neoptera</taxon>
        <taxon>Paraneoptera</taxon>
        <taxon>Hemiptera</taxon>
        <taxon>Sternorrhyncha</taxon>
        <taxon>Aphidomorpha</taxon>
        <taxon>Aphidoidea</taxon>
        <taxon>Aphididae</taxon>
        <taxon>Aphidini</taxon>
        <taxon>Aphis</taxon>
        <taxon>Aphis</taxon>
    </lineage>
</organism>
<proteinExistence type="predicted"/>
<protein>
    <submittedName>
        <fullName evidence="1">DDE Tnp IS1595 domain-containing protein</fullName>
    </submittedName>
</protein>
<reference evidence="1 2" key="1">
    <citation type="submission" date="2019-08" db="EMBL/GenBank/DDBJ databases">
        <title>Whole genome of Aphis craccivora.</title>
        <authorList>
            <person name="Voronova N.V."/>
            <person name="Shulinski R.S."/>
            <person name="Bandarenka Y.V."/>
            <person name="Zhorov D.G."/>
            <person name="Warner D."/>
        </authorList>
    </citation>
    <scope>NUCLEOTIDE SEQUENCE [LARGE SCALE GENOMIC DNA]</scope>
    <source>
        <strain evidence="1">180601</strain>
        <tissue evidence="1">Whole Body</tissue>
    </source>
</reference>
<sequence>MVIECLEKKSYTKKWCEQELNLSENKKNYLREVCVMAIENKPQGKIVEIDEIVEITQLSYNR</sequence>
<dbReference type="AlphaFoldDB" id="A0A6G0YNX8"/>
<name>A0A6G0YNX8_APHCR</name>
<dbReference type="Proteomes" id="UP000478052">
    <property type="component" value="Unassembled WGS sequence"/>
</dbReference>
<dbReference type="OrthoDB" id="6579350at2759"/>
<dbReference type="EMBL" id="VUJU01003075">
    <property type="protein sequence ID" value="KAF0759186.1"/>
    <property type="molecule type" value="Genomic_DNA"/>
</dbReference>
<keyword evidence="2" id="KW-1185">Reference proteome</keyword>